<dbReference type="STRING" id="7719.ENSCINP00000008889"/>
<dbReference type="PANTHER" id="PTHR15574:SF21">
    <property type="entry name" value="DDB1- AND CUL4-ASSOCIATED FACTOR 8"/>
    <property type="match status" value="1"/>
</dbReference>
<dbReference type="Pfam" id="PF00400">
    <property type="entry name" value="WD40"/>
    <property type="match status" value="3"/>
</dbReference>
<dbReference type="Proteomes" id="UP000008144">
    <property type="component" value="Chromosome 1"/>
</dbReference>
<dbReference type="Gene3D" id="2.130.10.10">
    <property type="entry name" value="YVTN repeat-like/Quinoprotein amine dehydrogenase"/>
    <property type="match status" value="1"/>
</dbReference>
<dbReference type="GO" id="GO:0005737">
    <property type="term" value="C:cytoplasm"/>
    <property type="evidence" value="ECO:0000318"/>
    <property type="project" value="GO_Central"/>
</dbReference>
<reference evidence="5" key="3">
    <citation type="submission" date="2025-08" db="UniProtKB">
        <authorList>
            <consortium name="Ensembl"/>
        </authorList>
    </citation>
    <scope>IDENTIFICATION</scope>
</reference>
<name>F6TSM0_CIOIN</name>
<dbReference type="EMBL" id="EAAA01000082">
    <property type="status" value="NOT_ANNOTATED_CDS"/>
    <property type="molecule type" value="Genomic_DNA"/>
</dbReference>
<dbReference type="AlphaFoldDB" id="F6TSM0"/>
<dbReference type="SMART" id="SM00320">
    <property type="entry name" value="WD40"/>
    <property type="match status" value="7"/>
</dbReference>
<feature type="region of interest" description="Disordered" evidence="4">
    <location>
        <begin position="431"/>
        <end position="470"/>
    </location>
</feature>
<evidence type="ECO:0000256" key="1">
    <source>
        <dbReference type="ARBA" id="ARBA00022574"/>
    </source>
</evidence>
<dbReference type="PROSITE" id="PS50294">
    <property type="entry name" value="WD_REPEATS_REGION"/>
    <property type="match status" value="1"/>
</dbReference>
<dbReference type="InterPro" id="IPR015943">
    <property type="entry name" value="WD40/YVTN_repeat-like_dom_sf"/>
</dbReference>
<evidence type="ECO:0000256" key="2">
    <source>
        <dbReference type="ARBA" id="ARBA00022737"/>
    </source>
</evidence>
<dbReference type="Ensembl" id="ENSCINT00000008889.3">
    <property type="protein sequence ID" value="ENSCINP00000008889.3"/>
    <property type="gene ID" value="ENSCING00000004303.3"/>
</dbReference>
<dbReference type="OMA" id="FASGHKN"/>
<dbReference type="HOGENOM" id="CLU_012381_4_1_1"/>
<dbReference type="InterPro" id="IPR045151">
    <property type="entry name" value="DCAF8"/>
</dbReference>
<protein>
    <submittedName>
        <fullName evidence="5">Uncharacterized protein</fullName>
    </submittedName>
</protein>
<keyword evidence="1 3" id="KW-0853">WD repeat</keyword>
<dbReference type="InterPro" id="IPR001680">
    <property type="entry name" value="WD40_rpt"/>
</dbReference>
<dbReference type="PROSITE" id="PS50082">
    <property type="entry name" value="WD_REPEATS_2"/>
    <property type="match status" value="1"/>
</dbReference>
<dbReference type="FunCoup" id="F6TSM0">
    <property type="interactions" value="173"/>
</dbReference>
<proteinExistence type="predicted"/>
<evidence type="ECO:0000256" key="4">
    <source>
        <dbReference type="SAM" id="MobiDB-lite"/>
    </source>
</evidence>
<keyword evidence="6" id="KW-1185">Reference proteome</keyword>
<reference evidence="5" key="2">
    <citation type="journal article" date="2008" name="Genome Biol.">
        <title>Improved genome assembly and evidence-based global gene model set for the chordate Ciona intestinalis: new insight into intron and operon populations.</title>
        <authorList>
            <person name="Satou Y."/>
            <person name="Mineta K."/>
            <person name="Ogasawara M."/>
            <person name="Sasakura Y."/>
            <person name="Shoguchi E."/>
            <person name="Ueno K."/>
            <person name="Yamada L."/>
            <person name="Matsumoto J."/>
            <person name="Wasserscheid J."/>
            <person name="Dewar K."/>
            <person name="Wiley G.B."/>
            <person name="Macmil S.L."/>
            <person name="Roe B.A."/>
            <person name="Zeller R.W."/>
            <person name="Hastings K.E."/>
            <person name="Lemaire P."/>
            <person name="Lindquist E."/>
            <person name="Endo T."/>
            <person name="Hotta K."/>
            <person name="Inaba K."/>
        </authorList>
    </citation>
    <scope>NUCLEOTIDE SEQUENCE [LARGE SCALE GENOMIC DNA]</scope>
    <source>
        <strain evidence="5">wild type</strain>
    </source>
</reference>
<dbReference type="SUPFAM" id="SSF50978">
    <property type="entry name" value="WD40 repeat-like"/>
    <property type="match status" value="1"/>
</dbReference>
<dbReference type="PANTHER" id="PTHR15574">
    <property type="entry name" value="WD REPEAT DOMAIN-CONTAINING FAMILY"/>
    <property type="match status" value="1"/>
</dbReference>
<dbReference type="InterPro" id="IPR036322">
    <property type="entry name" value="WD40_repeat_dom_sf"/>
</dbReference>
<feature type="compositionally biased region" description="Basic and acidic residues" evidence="4">
    <location>
        <begin position="431"/>
        <end position="440"/>
    </location>
</feature>
<keyword evidence="2" id="KW-0677">Repeat</keyword>
<evidence type="ECO:0000256" key="3">
    <source>
        <dbReference type="PROSITE-ProRule" id="PRU00221"/>
    </source>
</evidence>
<feature type="repeat" description="WD" evidence="3">
    <location>
        <begin position="54"/>
        <end position="86"/>
    </location>
</feature>
<reference evidence="6" key="1">
    <citation type="journal article" date="2002" name="Science">
        <title>The draft genome of Ciona intestinalis: insights into chordate and vertebrate origins.</title>
        <authorList>
            <person name="Dehal P."/>
            <person name="Satou Y."/>
            <person name="Campbell R.K."/>
            <person name="Chapman J."/>
            <person name="Degnan B."/>
            <person name="De Tomaso A."/>
            <person name="Davidson B."/>
            <person name="Di Gregorio A."/>
            <person name="Gelpke M."/>
            <person name="Goodstein D.M."/>
            <person name="Harafuji N."/>
            <person name="Hastings K.E."/>
            <person name="Ho I."/>
            <person name="Hotta K."/>
            <person name="Huang W."/>
            <person name="Kawashima T."/>
            <person name="Lemaire P."/>
            <person name="Martinez D."/>
            <person name="Meinertzhagen I.A."/>
            <person name="Necula S."/>
            <person name="Nonaka M."/>
            <person name="Putnam N."/>
            <person name="Rash S."/>
            <person name="Saiga H."/>
            <person name="Satake M."/>
            <person name="Terry A."/>
            <person name="Yamada L."/>
            <person name="Wang H.G."/>
            <person name="Awazu S."/>
            <person name="Azumi K."/>
            <person name="Boore J."/>
            <person name="Branno M."/>
            <person name="Chin-Bow S."/>
            <person name="DeSantis R."/>
            <person name="Doyle S."/>
            <person name="Francino P."/>
            <person name="Keys D.N."/>
            <person name="Haga S."/>
            <person name="Hayashi H."/>
            <person name="Hino K."/>
            <person name="Imai K.S."/>
            <person name="Inaba K."/>
            <person name="Kano S."/>
            <person name="Kobayashi K."/>
            <person name="Kobayashi M."/>
            <person name="Lee B.I."/>
            <person name="Makabe K.W."/>
            <person name="Manohar C."/>
            <person name="Matassi G."/>
            <person name="Medina M."/>
            <person name="Mochizuki Y."/>
            <person name="Mount S."/>
            <person name="Morishita T."/>
            <person name="Miura S."/>
            <person name="Nakayama A."/>
            <person name="Nishizaka S."/>
            <person name="Nomoto H."/>
            <person name="Ohta F."/>
            <person name="Oishi K."/>
            <person name="Rigoutsos I."/>
            <person name="Sano M."/>
            <person name="Sasaki A."/>
            <person name="Sasakura Y."/>
            <person name="Shoguchi E."/>
            <person name="Shin-i T."/>
            <person name="Spagnuolo A."/>
            <person name="Stainier D."/>
            <person name="Suzuki M.M."/>
            <person name="Tassy O."/>
            <person name="Takatori N."/>
            <person name="Tokuoka M."/>
            <person name="Yagi K."/>
            <person name="Yoshizaki F."/>
            <person name="Wada S."/>
            <person name="Zhang C."/>
            <person name="Hyatt P.D."/>
            <person name="Larimer F."/>
            <person name="Detter C."/>
            <person name="Doggett N."/>
            <person name="Glavina T."/>
            <person name="Hawkins T."/>
            <person name="Richardson P."/>
            <person name="Lucas S."/>
            <person name="Kohara Y."/>
            <person name="Levine M."/>
            <person name="Satoh N."/>
            <person name="Rokhsar D.S."/>
        </authorList>
    </citation>
    <scope>NUCLEOTIDE SEQUENCE [LARGE SCALE GENOMIC DNA]</scope>
</reference>
<evidence type="ECO:0000313" key="6">
    <source>
        <dbReference type="Proteomes" id="UP000008144"/>
    </source>
</evidence>
<dbReference type="InParanoid" id="F6TSM0"/>
<dbReference type="GO" id="GO:0080008">
    <property type="term" value="C:Cul4-RING E3 ubiquitin ligase complex"/>
    <property type="evidence" value="ECO:0000318"/>
    <property type="project" value="GO_Central"/>
</dbReference>
<organism evidence="5 6">
    <name type="scientific">Ciona intestinalis</name>
    <name type="common">Transparent sea squirt</name>
    <name type="synonym">Ascidia intestinalis</name>
    <dbReference type="NCBI Taxonomy" id="7719"/>
    <lineage>
        <taxon>Eukaryota</taxon>
        <taxon>Metazoa</taxon>
        <taxon>Chordata</taxon>
        <taxon>Tunicata</taxon>
        <taxon>Ascidiacea</taxon>
        <taxon>Phlebobranchia</taxon>
        <taxon>Cionidae</taxon>
        <taxon>Ciona</taxon>
    </lineage>
</organism>
<evidence type="ECO:0000313" key="5">
    <source>
        <dbReference type="Ensembl" id="ENSCINP00000008889.3"/>
    </source>
</evidence>
<accession>F6TSM0</accession>
<dbReference type="GeneTree" id="ENSGT00950000182900"/>
<reference evidence="5" key="4">
    <citation type="submission" date="2025-09" db="UniProtKB">
        <authorList>
            <consortium name="Ensembl"/>
        </authorList>
    </citation>
    <scope>IDENTIFICATION</scope>
</reference>
<sequence length="470" mass="52721">EAWLGKDISDLPFPQWNSVCSLRERQTLACRRYWTSKVCGSLAMTKRLELQWKLEKHDGCVNALNFNQSGTLLASGSDDLHVMLWDWKDKFADPVISYDSGHRSNVFQAKFLPNCGDSSVVSSARDGQVRVADISSTGSCRGTKKVAQHRGSAHKLSLDVASRSTLLSCGEDGVVFGIDLRLDKPAEKLVTTKVANRRIPLYSIHNNPGRPHEFAVSGRDSRARIYDRRMLPTSGESTEPVKLFCPHHLEDASNVKANITCLVYNWCGSELLCSYNDEDIYLFDTSHSSGADYIKRYKGHRNNATVKGVNFYGPRSEFVVSGSDCGNIFFWEKRSSRVVQLMEGDDGGVVNVLEPHPSFPILATSGLDHEVKIWAPTASGMGEVNEMSRLKECMLTNKRDREQERQGMSSTIDGHLMWFLMRTLRGRRLENRRTERREGEEISSEEDDAQFSSGDSSDSEDEGIPRCTQS</sequence>